<evidence type="ECO:0000313" key="2">
    <source>
        <dbReference type="EMBL" id="OHB05319.1"/>
    </source>
</evidence>
<dbReference type="PANTHER" id="PTHR31157">
    <property type="entry name" value="SCP DOMAIN-CONTAINING PROTEIN"/>
    <property type="match status" value="1"/>
</dbReference>
<dbReference type="EMBL" id="MHWG01000020">
    <property type="protein sequence ID" value="OHB05319.1"/>
    <property type="molecule type" value="Genomic_DNA"/>
</dbReference>
<reference evidence="2 3" key="1">
    <citation type="journal article" date="2016" name="Nat. Commun.">
        <title>Thousands of microbial genomes shed light on interconnected biogeochemical processes in an aquifer system.</title>
        <authorList>
            <person name="Anantharaman K."/>
            <person name="Brown C.T."/>
            <person name="Hug L.A."/>
            <person name="Sharon I."/>
            <person name="Castelle C.J."/>
            <person name="Probst A.J."/>
            <person name="Thomas B.C."/>
            <person name="Singh A."/>
            <person name="Wilkins M.J."/>
            <person name="Karaoz U."/>
            <person name="Brodie E.L."/>
            <person name="Williams K.H."/>
            <person name="Hubbard S.S."/>
            <person name="Banfield J.F."/>
        </authorList>
    </citation>
    <scope>NUCLEOTIDE SEQUENCE [LARGE SCALE GENOMIC DNA]</scope>
</reference>
<accession>A0A1G2U769</accession>
<name>A0A1G2U769_9BACT</name>
<comment type="caution">
    <text evidence="2">The sequence shown here is derived from an EMBL/GenBank/DDBJ whole genome shotgun (WGS) entry which is preliminary data.</text>
</comment>
<dbReference type="Pfam" id="PF00188">
    <property type="entry name" value="CAP"/>
    <property type="match status" value="1"/>
</dbReference>
<proteinExistence type="predicted"/>
<dbReference type="PANTHER" id="PTHR31157:SF1">
    <property type="entry name" value="SCP DOMAIN-CONTAINING PROTEIN"/>
    <property type="match status" value="1"/>
</dbReference>
<organism evidence="2 3">
    <name type="scientific">Candidatus Zambryskibacteria bacterium RIFCSPLOWO2_01_FULL_47_14</name>
    <dbReference type="NCBI Taxonomy" id="1802763"/>
    <lineage>
        <taxon>Bacteria</taxon>
        <taxon>Candidatus Zambryskiibacteriota</taxon>
    </lineage>
</organism>
<sequence length="176" mass="19927">MPILILLLIVGVTVFGNPTDNRVVYLKDASEETRIVENVALPFLPEKLLYDREAEQEIFSMVNVERKKAGLEDLVWDEEMAEVARAHSLDMWQRQYFAHENPDGETPLDRLLEDEIMLEKAGENLALARTIARAHKGLMDSPGHWRNILESDFGRIGIGVIDGGKHGKMVTQNFAD</sequence>
<dbReference type="Gene3D" id="3.40.33.10">
    <property type="entry name" value="CAP"/>
    <property type="match status" value="1"/>
</dbReference>
<evidence type="ECO:0000313" key="3">
    <source>
        <dbReference type="Proteomes" id="UP000177068"/>
    </source>
</evidence>
<protein>
    <recommendedName>
        <fullName evidence="1">SCP domain-containing protein</fullName>
    </recommendedName>
</protein>
<dbReference type="InterPro" id="IPR035940">
    <property type="entry name" value="CAP_sf"/>
</dbReference>
<evidence type="ECO:0000259" key="1">
    <source>
        <dbReference type="Pfam" id="PF00188"/>
    </source>
</evidence>
<dbReference type="AlphaFoldDB" id="A0A1G2U769"/>
<gene>
    <name evidence="2" type="ORF">A3A26_01895</name>
</gene>
<dbReference type="SUPFAM" id="SSF55797">
    <property type="entry name" value="PR-1-like"/>
    <property type="match status" value="1"/>
</dbReference>
<feature type="domain" description="SCP" evidence="1">
    <location>
        <begin position="60"/>
        <end position="174"/>
    </location>
</feature>
<dbReference type="InterPro" id="IPR014044">
    <property type="entry name" value="CAP_dom"/>
</dbReference>
<dbReference type="CDD" id="cd05379">
    <property type="entry name" value="CAP_bacterial"/>
    <property type="match status" value="1"/>
</dbReference>
<dbReference type="Proteomes" id="UP000177068">
    <property type="component" value="Unassembled WGS sequence"/>
</dbReference>